<evidence type="ECO:0000256" key="3">
    <source>
        <dbReference type="ARBA" id="ARBA00022630"/>
    </source>
</evidence>
<comment type="caution">
    <text evidence="9">The sequence shown here is derived from an EMBL/GenBank/DDBJ whole genome shotgun (WGS) entry which is preliminary data.</text>
</comment>
<dbReference type="RefSeq" id="WP_369455431.1">
    <property type="nucleotide sequence ID" value="NZ_JBGCUO010000001.1"/>
</dbReference>
<organism evidence="9 10">
    <name type="scientific">Isoalcanivorax beigongshangi</name>
    <dbReference type="NCBI Taxonomy" id="3238810"/>
    <lineage>
        <taxon>Bacteria</taxon>
        <taxon>Pseudomonadati</taxon>
        <taxon>Pseudomonadota</taxon>
        <taxon>Gammaproteobacteria</taxon>
        <taxon>Oceanospirillales</taxon>
        <taxon>Alcanivoracaceae</taxon>
        <taxon>Isoalcanivorax</taxon>
    </lineage>
</organism>
<name>A0ABV4AK87_9GAMM</name>
<evidence type="ECO:0000313" key="10">
    <source>
        <dbReference type="Proteomes" id="UP001562065"/>
    </source>
</evidence>
<comment type="cofactor">
    <cofactor evidence="1 5">
        <name>FAD</name>
        <dbReference type="ChEBI" id="CHEBI:57692"/>
    </cofactor>
</comment>
<dbReference type="Proteomes" id="UP001562065">
    <property type="component" value="Unassembled WGS sequence"/>
</dbReference>
<feature type="domain" description="Acyl-CoA dehydrogenase/oxidase N-terminal" evidence="8">
    <location>
        <begin position="8"/>
        <end position="119"/>
    </location>
</feature>
<keyword evidence="10" id="KW-1185">Reference proteome</keyword>
<dbReference type="Gene3D" id="1.10.540.10">
    <property type="entry name" value="Acyl-CoA dehydrogenase/oxidase, N-terminal domain"/>
    <property type="match status" value="1"/>
</dbReference>
<gene>
    <name evidence="9" type="ORF">AB5I84_08530</name>
</gene>
<dbReference type="PANTHER" id="PTHR43884">
    <property type="entry name" value="ACYL-COA DEHYDROGENASE"/>
    <property type="match status" value="1"/>
</dbReference>
<feature type="domain" description="Acyl-CoA dehydrogenase/oxidase C-terminal" evidence="6">
    <location>
        <begin position="225"/>
        <end position="373"/>
    </location>
</feature>
<dbReference type="Pfam" id="PF02771">
    <property type="entry name" value="Acyl-CoA_dh_N"/>
    <property type="match status" value="1"/>
</dbReference>
<dbReference type="InterPro" id="IPR009100">
    <property type="entry name" value="AcylCoA_DH/oxidase_NM_dom_sf"/>
</dbReference>
<protein>
    <submittedName>
        <fullName evidence="9">Acyl-CoA dehydrogenase family protein</fullName>
    </submittedName>
</protein>
<evidence type="ECO:0000256" key="4">
    <source>
        <dbReference type="ARBA" id="ARBA00022827"/>
    </source>
</evidence>
<accession>A0ABV4AK87</accession>
<dbReference type="Pfam" id="PF00441">
    <property type="entry name" value="Acyl-CoA_dh_1"/>
    <property type="match status" value="1"/>
</dbReference>
<proteinExistence type="inferred from homology"/>
<dbReference type="EMBL" id="JBGCUO010000001">
    <property type="protein sequence ID" value="MEY1662191.1"/>
    <property type="molecule type" value="Genomic_DNA"/>
</dbReference>
<dbReference type="Gene3D" id="1.20.140.10">
    <property type="entry name" value="Butyryl-CoA Dehydrogenase, subunit A, domain 3"/>
    <property type="match status" value="1"/>
</dbReference>
<evidence type="ECO:0000313" key="9">
    <source>
        <dbReference type="EMBL" id="MEY1662191.1"/>
    </source>
</evidence>
<dbReference type="Gene3D" id="2.40.110.10">
    <property type="entry name" value="Butyryl-CoA Dehydrogenase, subunit A, domain 2"/>
    <property type="match status" value="1"/>
</dbReference>
<reference evidence="9 10" key="1">
    <citation type="submission" date="2024-07" db="EMBL/GenBank/DDBJ databases">
        <authorList>
            <person name="Ren Q."/>
        </authorList>
    </citation>
    <scope>NUCLEOTIDE SEQUENCE [LARGE SCALE GENOMIC DNA]</scope>
    <source>
        <strain evidence="9 10">REN37</strain>
    </source>
</reference>
<feature type="domain" description="Acyl-CoA oxidase/dehydrogenase middle" evidence="7">
    <location>
        <begin position="123"/>
        <end position="213"/>
    </location>
</feature>
<dbReference type="PANTHER" id="PTHR43884:SF12">
    <property type="entry name" value="ISOVALERYL-COA DEHYDROGENASE, MITOCHONDRIAL-RELATED"/>
    <property type="match status" value="1"/>
</dbReference>
<dbReference type="Pfam" id="PF02770">
    <property type="entry name" value="Acyl-CoA_dh_M"/>
    <property type="match status" value="1"/>
</dbReference>
<dbReference type="InterPro" id="IPR006091">
    <property type="entry name" value="Acyl-CoA_Oxase/DH_mid-dom"/>
</dbReference>
<evidence type="ECO:0000259" key="8">
    <source>
        <dbReference type="Pfam" id="PF02771"/>
    </source>
</evidence>
<dbReference type="SUPFAM" id="SSF56645">
    <property type="entry name" value="Acyl-CoA dehydrogenase NM domain-like"/>
    <property type="match status" value="1"/>
</dbReference>
<dbReference type="InterPro" id="IPR009075">
    <property type="entry name" value="AcylCo_DH/oxidase_C"/>
</dbReference>
<dbReference type="InterPro" id="IPR006089">
    <property type="entry name" value="Acyl-CoA_DH_CS"/>
</dbReference>
<sequence>MKRTHYQQEHDIFRDSFRQFCQQEVKPHQERWIEAGIVDREVWEKAGSQGFLAPFVEEEYGGLGLTDFRYSQIMIEELARAGASGFALSLHNDIIAPYLHSYGTAEQKARFLPGVVSGKTILAIAMTEPGTGSDLQAIKTTLDDRGDHYVLNGSKTFISNGILSDLVIVAGKAPEGITLVLVERGMEGFSRGRNLKKMGMKAQDTAELFFEDVKVPKQNVLGQPGMGFAYLMQKLAQERLVCAVGAVAASWFAFDETLRYVQERTAFGRPIGKFQNTRFKMAEMKTEITIGQTFVDSLAAKLMNGDITPDEACMAKYWTTDLLNRVVDEGVQLHGGYGFMDEYPICRAYQDARITRIFAGTNEIMKEVIGRAMGL</sequence>
<dbReference type="InterPro" id="IPR013786">
    <property type="entry name" value="AcylCoA_DH/ox_N"/>
</dbReference>
<keyword evidence="3 5" id="KW-0285">Flavoprotein</keyword>
<evidence type="ECO:0000256" key="1">
    <source>
        <dbReference type="ARBA" id="ARBA00001974"/>
    </source>
</evidence>
<evidence type="ECO:0000259" key="7">
    <source>
        <dbReference type="Pfam" id="PF02770"/>
    </source>
</evidence>
<dbReference type="InterPro" id="IPR036250">
    <property type="entry name" value="AcylCo_DH-like_C"/>
</dbReference>
<keyword evidence="4 5" id="KW-0274">FAD</keyword>
<evidence type="ECO:0000256" key="5">
    <source>
        <dbReference type="RuleBase" id="RU362125"/>
    </source>
</evidence>
<dbReference type="SUPFAM" id="SSF47203">
    <property type="entry name" value="Acyl-CoA dehydrogenase C-terminal domain-like"/>
    <property type="match status" value="1"/>
</dbReference>
<dbReference type="InterPro" id="IPR046373">
    <property type="entry name" value="Acyl-CoA_Oxase/DH_mid-dom_sf"/>
</dbReference>
<evidence type="ECO:0000259" key="6">
    <source>
        <dbReference type="Pfam" id="PF00441"/>
    </source>
</evidence>
<keyword evidence="5" id="KW-0560">Oxidoreductase</keyword>
<evidence type="ECO:0000256" key="2">
    <source>
        <dbReference type="ARBA" id="ARBA00009347"/>
    </source>
</evidence>
<dbReference type="PROSITE" id="PS00073">
    <property type="entry name" value="ACYL_COA_DH_2"/>
    <property type="match status" value="1"/>
</dbReference>
<dbReference type="InterPro" id="IPR037069">
    <property type="entry name" value="AcylCoA_DH/ox_N_sf"/>
</dbReference>
<comment type="similarity">
    <text evidence="2 5">Belongs to the acyl-CoA dehydrogenase family.</text>
</comment>